<evidence type="ECO:0000259" key="3">
    <source>
        <dbReference type="Pfam" id="PF02771"/>
    </source>
</evidence>
<dbReference type="InterPro" id="IPR006091">
    <property type="entry name" value="Acyl-CoA_Oxase/DH_mid-dom"/>
</dbReference>
<dbReference type="PANTHER" id="PTHR43292:SF4">
    <property type="entry name" value="ACYL-COA DEHYDROGENASE FADE34"/>
    <property type="match status" value="1"/>
</dbReference>
<dbReference type="Pfam" id="PF02771">
    <property type="entry name" value="Acyl-CoA_dh_N"/>
    <property type="match status" value="1"/>
</dbReference>
<evidence type="ECO:0000256" key="1">
    <source>
        <dbReference type="ARBA" id="ARBA00023002"/>
    </source>
</evidence>
<dbReference type="EMBL" id="JBEPCU010000936">
    <property type="protein sequence ID" value="MER6982095.1"/>
    <property type="molecule type" value="Genomic_DNA"/>
</dbReference>
<reference evidence="4 5" key="1">
    <citation type="submission" date="2024-06" db="EMBL/GenBank/DDBJ databases">
        <title>The Natural Products Discovery Center: Release of the First 8490 Sequenced Strains for Exploring Actinobacteria Biosynthetic Diversity.</title>
        <authorList>
            <person name="Kalkreuter E."/>
            <person name="Kautsar S.A."/>
            <person name="Yang D."/>
            <person name="Bader C.D."/>
            <person name="Teijaro C.N."/>
            <person name="Fluegel L."/>
            <person name="Davis C.M."/>
            <person name="Simpson J.R."/>
            <person name="Lauterbach L."/>
            <person name="Steele A.D."/>
            <person name="Gui C."/>
            <person name="Meng S."/>
            <person name="Li G."/>
            <person name="Viehrig K."/>
            <person name="Ye F."/>
            <person name="Su P."/>
            <person name="Kiefer A.F."/>
            <person name="Nichols A."/>
            <person name="Cepeda A.J."/>
            <person name="Yan W."/>
            <person name="Fan B."/>
            <person name="Jiang Y."/>
            <person name="Adhikari A."/>
            <person name="Zheng C.-J."/>
            <person name="Schuster L."/>
            <person name="Cowan T.M."/>
            <person name="Smanski M.J."/>
            <person name="Chevrette M.G."/>
            <person name="De Carvalho L.P.S."/>
            <person name="Shen B."/>
        </authorList>
    </citation>
    <scope>NUCLEOTIDE SEQUENCE [LARGE SCALE GENOMIC DNA]</scope>
    <source>
        <strain evidence="4 5">NPDC000634</strain>
    </source>
</reference>
<dbReference type="Pfam" id="PF02770">
    <property type="entry name" value="Acyl-CoA_dh_M"/>
    <property type="match status" value="1"/>
</dbReference>
<keyword evidence="1" id="KW-0560">Oxidoreductase</keyword>
<feature type="domain" description="Acyl-CoA dehydrogenase/oxidase N-terminal" evidence="3">
    <location>
        <begin position="33"/>
        <end position="111"/>
    </location>
</feature>
<gene>
    <name evidence="4" type="ORF">ABT317_35275</name>
</gene>
<proteinExistence type="predicted"/>
<organism evidence="4 5">
    <name type="scientific">Streptomyces carpinensis</name>
    <dbReference type="NCBI Taxonomy" id="66369"/>
    <lineage>
        <taxon>Bacteria</taxon>
        <taxon>Bacillati</taxon>
        <taxon>Actinomycetota</taxon>
        <taxon>Actinomycetes</taxon>
        <taxon>Kitasatosporales</taxon>
        <taxon>Streptomycetaceae</taxon>
        <taxon>Streptomyces</taxon>
    </lineage>
</organism>
<dbReference type="InterPro" id="IPR009100">
    <property type="entry name" value="AcylCoA_DH/oxidase_NM_dom_sf"/>
</dbReference>
<name>A0ABV1WD56_9ACTN</name>
<dbReference type="InterPro" id="IPR052161">
    <property type="entry name" value="Mycobact_Acyl-CoA_DH"/>
</dbReference>
<feature type="non-terminal residue" evidence="4">
    <location>
        <position position="257"/>
    </location>
</feature>
<keyword evidence="5" id="KW-1185">Reference proteome</keyword>
<dbReference type="Gene3D" id="2.40.110.10">
    <property type="entry name" value="Butyryl-CoA Dehydrogenase, subunit A, domain 2"/>
    <property type="match status" value="1"/>
</dbReference>
<sequence length="257" mass="27844">MPQPEDRSDAYLAAREAALGWLTVNWDPQLSVRAWWARLADSGWGFPTWPEDWFGRGLSADAAAGVRSAFLEAGALPLPASLGQQLGAPMLLLHGNAEQKARFLPPLARGEESWCQFFSEPGSGSDLASAQTRAVLSEAGWTVDGQKVWTSGAQWADRGMLLARTNRDVPKHQGLSFFVIDVGQPGIDVRPLHQMNGEHGFNEVFFTGAHIDDDRIIGEAGDGWSAAVTVLMYERFMASLPTAMPGRKAGQLVELAG</sequence>
<evidence type="ECO:0000259" key="2">
    <source>
        <dbReference type="Pfam" id="PF02770"/>
    </source>
</evidence>
<feature type="domain" description="Acyl-CoA oxidase/dehydrogenase middle" evidence="2">
    <location>
        <begin position="115"/>
        <end position="206"/>
    </location>
</feature>
<dbReference type="SUPFAM" id="SSF56645">
    <property type="entry name" value="Acyl-CoA dehydrogenase NM domain-like"/>
    <property type="match status" value="1"/>
</dbReference>
<dbReference type="InterPro" id="IPR046373">
    <property type="entry name" value="Acyl-CoA_Oxase/DH_mid-dom_sf"/>
</dbReference>
<protein>
    <submittedName>
        <fullName evidence="4">Acyl-CoA dehydrogenase family protein</fullName>
    </submittedName>
</protein>
<accession>A0ABV1WD56</accession>
<dbReference type="Gene3D" id="1.10.540.10">
    <property type="entry name" value="Acyl-CoA dehydrogenase/oxidase, N-terminal domain"/>
    <property type="match status" value="1"/>
</dbReference>
<evidence type="ECO:0000313" key="5">
    <source>
        <dbReference type="Proteomes" id="UP001458415"/>
    </source>
</evidence>
<comment type="caution">
    <text evidence="4">The sequence shown here is derived from an EMBL/GenBank/DDBJ whole genome shotgun (WGS) entry which is preliminary data.</text>
</comment>
<dbReference type="PANTHER" id="PTHR43292">
    <property type="entry name" value="ACYL-COA DEHYDROGENASE"/>
    <property type="match status" value="1"/>
</dbReference>
<dbReference type="Proteomes" id="UP001458415">
    <property type="component" value="Unassembled WGS sequence"/>
</dbReference>
<evidence type="ECO:0000313" key="4">
    <source>
        <dbReference type="EMBL" id="MER6982095.1"/>
    </source>
</evidence>
<dbReference type="InterPro" id="IPR037069">
    <property type="entry name" value="AcylCoA_DH/ox_N_sf"/>
</dbReference>
<dbReference type="InterPro" id="IPR013786">
    <property type="entry name" value="AcylCoA_DH/ox_N"/>
</dbReference>